<feature type="region of interest" description="Disordered" evidence="1">
    <location>
        <begin position="18"/>
        <end position="60"/>
    </location>
</feature>
<reference evidence="3" key="1">
    <citation type="submission" date="2023-03" db="EMBL/GenBank/DDBJ databases">
        <title>Chromosome-scale reference genome and RAD-based genetic map of yellow starthistle (Centaurea solstitialis) reveal putative structural variation and QTLs associated with invader traits.</title>
        <authorList>
            <person name="Reatini B."/>
            <person name="Cang F.A."/>
            <person name="Jiang Q."/>
            <person name="Mckibben M.T.W."/>
            <person name="Barker M.S."/>
            <person name="Rieseberg L.H."/>
            <person name="Dlugosch K.M."/>
        </authorList>
    </citation>
    <scope>NUCLEOTIDE SEQUENCE</scope>
    <source>
        <strain evidence="3">CAN-66</strain>
        <tissue evidence="3">Leaf</tissue>
    </source>
</reference>
<dbReference type="PROSITE" id="PS51399">
    <property type="entry name" value="SEP"/>
    <property type="match status" value="1"/>
</dbReference>
<feature type="region of interest" description="Disordered" evidence="1">
    <location>
        <begin position="138"/>
        <end position="166"/>
    </location>
</feature>
<dbReference type="PANTHER" id="PTHR23333">
    <property type="entry name" value="UBX DOMAIN CONTAINING PROTEIN"/>
    <property type="match status" value="1"/>
</dbReference>
<dbReference type="SMART" id="SM00553">
    <property type="entry name" value="SEP"/>
    <property type="match status" value="1"/>
</dbReference>
<dbReference type="Gene3D" id="3.30.420.210">
    <property type="entry name" value="SEP domain"/>
    <property type="match status" value="1"/>
</dbReference>
<name>A0AA38TT73_9ASTR</name>
<feature type="compositionally biased region" description="Low complexity" evidence="1">
    <location>
        <begin position="155"/>
        <end position="166"/>
    </location>
</feature>
<keyword evidence="4" id="KW-1185">Reference proteome</keyword>
<evidence type="ECO:0000259" key="2">
    <source>
        <dbReference type="PROSITE" id="PS51399"/>
    </source>
</evidence>
<comment type="caution">
    <text evidence="3">The sequence shown here is derived from an EMBL/GenBank/DDBJ whole genome shotgun (WGS) entry which is preliminary data.</text>
</comment>
<dbReference type="GO" id="GO:0043161">
    <property type="term" value="P:proteasome-mediated ubiquitin-dependent protein catabolic process"/>
    <property type="evidence" value="ECO:0007669"/>
    <property type="project" value="TreeGrafter"/>
</dbReference>
<dbReference type="AlphaFoldDB" id="A0AA38TT73"/>
<dbReference type="Proteomes" id="UP001172457">
    <property type="component" value="Chromosome 1"/>
</dbReference>
<dbReference type="EMBL" id="JARYMX010000001">
    <property type="protein sequence ID" value="KAJ9566638.1"/>
    <property type="molecule type" value="Genomic_DNA"/>
</dbReference>
<dbReference type="GO" id="GO:0043130">
    <property type="term" value="F:ubiquitin binding"/>
    <property type="evidence" value="ECO:0007669"/>
    <property type="project" value="TreeGrafter"/>
</dbReference>
<dbReference type="GO" id="GO:0061025">
    <property type="term" value="P:membrane fusion"/>
    <property type="evidence" value="ECO:0007669"/>
    <property type="project" value="TreeGrafter"/>
</dbReference>
<organism evidence="3 4">
    <name type="scientific">Centaurea solstitialis</name>
    <name type="common">yellow star-thistle</name>
    <dbReference type="NCBI Taxonomy" id="347529"/>
    <lineage>
        <taxon>Eukaryota</taxon>
        <taxon>Viridiplantae</taxon>
        <taxon>Streptophyta</taxon>
        <taxon>Embryophyta</taxon>
        <taxon>Tracheophyta</taxon>
        <taxon>Spermatophyta</taxon>
        <taxon>Magnoliopsida</taxon>
        <taxon>eudicotyledons</taxon>
        <taxon>Gunneridae</taxon>
        <taxon>Pentapetalae</taxon>
        <taxon>asterids</taxon>
        <taxon>campanulids</taxon>
        <taxon>Asterales</taxon>
        <taxon>Asteraceae</taxon>
        <taxon>Carduoideae</taxon>
        <taxon>Cardueae</taxon>
        <taxon>Centaureinae</taxon>
        <taxon>Centaurea</taxon>
    </lineage>
</organism>
<dbReference type="InterPro" id="IPR036241">
    <property type="entry name" value="NSFL1C_SEP_dom_sf"/>
</dbReference>
<feature type="compositionally biased region" description="Polar residues" evidence="1">
    <location>
        <begin position="32"/>
        <end position="43"/>
    </location>
</feature>
<dbReference type="GO" id="GO:0031468">
    <property type="term" value="P:nuclear membrane reassembly"/>
    <property type="evidence" value="ECO:0007669"/>
    <property type="project" value="TreeGrafter"/>
</dbReference>
<sequence length="166" mass="18142">MLVQDPNKVNDVDEIFKQARQLGGVEGPAENPQPSSSSRSFTGTARLPSGEPVPVAAAPQQPQNLVHNIVFWRNGFTVNDGPLRRLDDPQNAPFLESIRKSECPKELEPANRRSSVHVNLIRRDENFQEPVATQAAFQGVGRTLGTSTDEPAPEPNTENTPAPSRV</sequence>
<dbReference type="GO" id="GO:0005634">
    <property type="term" value="C:nucleus"/>
    <property type="evidence" value="ECO:0007669"/>
    <property type="project" value="TreeGrafter"/>
</dbReference>
<gene>
    <name evidence="3" type="ORF">OSB04_002604</name>
</gene>
<dbReference type="Pfam" id="PF08059">
    <property type="entry name" value="SEP"/>
    <property type="match status" value="1"/>
</dbReference>
<evidence type="ECO:0000313" key="4">
    <source>
        <dbReference type="Proteomes" id="UP001172457"/>
    </source>
</evidence>
<dbReference type="FunFam" id="3.30.420.210:FF:000005">
    <property type="entry name" value="Plant UBX domain-containing protein 4"/>
    <property type="match status" value="1"/>
</dbReference>
<dbReference type="GO" id="GO:0000045">
    <property type="term" value="P:autophagosome assembly"/>
    <property type="evidence" value="ECO:0007669"/>
    <property type="project" value="TreeGrafter"/>
</dbReference>
<evidence type="ECO:0000313" key="3">
    <source>
        <dbReference type="EMBL" id="KAJ9566638.1"/>
    </source>
</evidence>
<dbReference type="GO" id="GO:0005829">
    <property type="term" value="C:cytosol"/>
    <property type="evidence" value="ECO:0007669"/>
    <property type="project" value="TreeGrafter"/>
</dbReference>
<evidence type="ECO:0000256" key="1">
    <source>
        <dbReference type="SAM" id="MobiDB-lite"/>
    </source>
</evidence>
<dbReference type="InterPro" id="IPR012989">
    <property type="entry name" value="SEP_domain"/>
</dbReference>
<feature type="domain" description="SEP" evidence="2">
    <location>
        <begin position="64"/>
        <end position="128"/>
    </location>
</feature>
<proteinExistence type="predicted"/>
<dbReference type="PANTHER" id="PTHR23333:SF20">
    <property type="entry name" value="NSFL1 COFACTOR P47"/>
    <property type="match status" value="1"/>
</dbReference>
<protein>
    <recommendedName>
        <fullName evidence="2">SEP domain-containing protein</fullName>
    </recommendedName>
</protein>
<dbReference type="GO" id="GO:0007030">
    <property type="term" value="P:Golgi organization"/>
    <property type="evidence" value="ECO:0007669"/>
    <property type="project" value="TreeGrafter"/>
</dbReference>
<dbReference type="SUPFAM" id="SSF102848">
    <property type="entry name" value="NSFL1 (p97 ATPase) cofactor p47, SEP domain"/>
    <property type="match status" value="1"/>
</dbReference>
<accession>A0AA38TT73</accession>